<evidence type="ECO:0000313" key="2">
    <source>
        <dbReference type="Proteomes" id="UP000008461"/>
    </source>
</evidence>
<dbReference type="KEGG" id="hhy:Halhy_2624"/>
<evidence type="ECO:0000313" key="1">
    <source>
        <dbReference type="EMBL" id="AEE50493.1"/>
    </source>
</evidence>
<proteinExistence type="predicted"/>
<gene>
    <name evidence="1" type="ordered locus">Halhy_2624</name>
</gene>
<evidence type="ECO:0008006" key="3">
    <source>
        <dbReference type="Google" id="ProtNLM"/>
    </source>
</evidence>
<protein>
    <recommendedName>
        <fullName evidence="3">DUF2281 domain-containing protein</fullName>
    </recommendedName>
</protein>
<name>F4KZQ7_HALH1</name>
<sequence length="83" mass="9584">MGESILNKFELLDIDRQKQLLDFLDFLLFQQKSKHVQEFNYDAYRNQILSIGTWSDDDVAVIEGTKNSISNPLYTTKNKTPAA</sequence>
<reference key="2">
    <citation type="submission" date="2011-04" db="EMBL/GenBank/DDBJ databases">
        <title>Complete sequence of chromosome of Haliscomenobacter hydrossis DSM 1100.</title>
        <authorList>
            <consortium name="US DOE Joint Genome Institute (JGI-PGF)"/>
            <person name="Lucas S."/>
            <person name="Han J."/>
            <person name="Lapidus A."/>
            <person name="Bruce D."/>
            <person name="Goodwin L."/>
            <person name="Pitluck S."/>
            <person name="Peters L."/>
            <person name="Kyrpides N."/>
            <person name="Mavromatis K."/>
            <person name="Ivanova N."/>
            <person name="Ovchinnikova G."/>
            <person name="Pagani I."/>
            <person name="Daligault H."/>
            <person name="Detter J.C."/>
            <person name="Han C."/>
            <person name="Land M."/>
            <person name="Hauser L."/>
            <person name="Markowitz V."/>
            <person name="Cheng J.-F."/>
            <person name="Hugenholtz P."/>
            <person name="Woyke T."/>
            <person name="Wu D."/>
            <person name="Verbarg S."/>
            <person name="Frueling A."/>
            <person name="Brambilla E."/>
            <person name="Klenk H.-P."/>
            <person name="Eisen J.A."/>
        </authorList>
    </citation>
    <scope>NUCLEOTIDE SEQUENCE</scope>
    <source>
        <strain>DSM 1100</strain>
    </source>
</reference>
<accession>F4KZQ7</accession>
<dbReference type="HOGENOM" id="CLU_2537862_0_0_10"/>
<dbReference type="RefSeq" id="WP_013765041.1">
    <property type="nucleotide sequence ID" value="NC_015510.1"/>
</dbReference>
<dbReference type="AlphaFoldDB" id="F4KZQ7"/>
<organism evidence="1 2">
    <name type="scientific">Haliscomenobacter hydrossis (strain ATCC 27775 / DSM 1100 / LMG 10767 / O)</name>
    <dbReference type="NCBI Taxonomy" id="760192"/>
    <lineage>
        <taxon>Bacteria</taxon>
        <taxon>Pseudomonadati</taxon>
        <taxon>Bacteroidota</taxon>
        <taxon>Saprospiria</taxon>
        <taxon>Saprospirales</taxon>
        <taxon>Haliscomenobacteraceae</taxon>
        <taxon>Haliscomenobacter</taxon>
    </lineage>
</organism>
<reference evidence="1 2" key="1">
    <citation type="journal article" date="2011" name="Stand. Genomic Sci.">
        <title>Complete genome sequence of Haliscomenobacter hydrossis type strain (O).</title>
        <authorList>
            <consortium name="US DOE Joint Genome Institute (JGI-PGF)"/>
            <person name="Daligault H."/>
            <person name="Lapidus A."/>
            <person name="Zeytun A."/>
            <person name="Nolan M."/>
            <person name="Lucas S."/>
            <person name="Del Rio T.G."/>
            <person name="Tice H."/>
            <person name="Cheng J.F."/>
            <person name="Tapia R."/>
            <person name="Han C."/>
            <person name="Goodwin L."/>
            <person name="Pitluck S."/>
            <person name="Liolios K."/>
            <person name="Pagani I."/>
            <person name="Ivanova N."/>
            <person name="Huntemann M."/>
            <person name="Mavromatis K."/>
            <person name="Mikhailova N."/>
            <person name="Pati A."/>
            <person name="Chen A."/>
            <person name="Palaniappan K."/>
            <person name="Land M."/>
            <person name="Hauser L."/>
            <person name="Brambilla E.M."/>
            <person name="Rohde M."/>
            <person name="Verbarg S."/>
            <person name="Goker M."/>
            <person name="Bristow J."/>
            <person name="Eisen J.A."/>
            <person name="Markowitz V."/>
            <person name="Hugenholtz P."/>
            <person name="Kyrpides N.C."/>
            <person name="Klenk H.P."/>
            <person name="Woyke T."/>
        </authorList>
    </citation>
    <scope>NUCLEOTIDE SEQUENCE [LARGE SCALE GENOMIC DNA]</scope>
    <source>
        <strain evidence="2">ATCC 27775 / DSM 1100 / LMG 10767 / O</strain>
    </source>
</reference>
<dbReference type="EMBL" id="CP002691">
    <property type="protein sequence ID" value="AEE50493.1"/>
    <property type="molecule type" value="Genomic_DNA"/>
</dbReference>
<dbReference type="Proteomes" id="UP000008461">
    <property type="component" value="Chromosome"/>
</dbReference>
<keyword evidence="2" id="KW-1185">Reference proteome</keyword>